<dbReference type="PANTHER" id="PTHR33495">
    <property type="entry name" value="ANTI-SIGMA FACTOR ANTAGONIST TM_1081-RELATED-RELATED"/>
    <property type="match status" value="1"/>
</dbReference>
<dbReference type="AlphaFoldDB" id="A0A6M1SVS6"/>
<dbReference type="CDD" id="cd07043">
    <property type="entry name" value="STAS_anti-anti-sigma_factors"/>
    <property type="match status" value="1"/>
</dbReference>
<proteinExistence type="inferred from homology"/>
<dbReference type="SUPFAM" id="SSF52091">
    <property type="entry name" value="SpoIIaa-like"/>
    <property type="match status" value="1"/>
</dbReference>
<dbReference type="EMBL" id="JAALLT010000003">
    <property type="protein sequence ID" value="NGP76982.1"/>
    <property type="molecule type" value="Genomic_DNA"/>
</dbReference>
<evidence type="ECO:0000256" key="1">
    <source>
        <dbReference type="ARBA" id="ARBA00009013"/>
    </source>
</evidence>
<keyword evidence="5" id="KW-1185">Reference proteome</keyword>
<reference evidence="4 5" key="1">
    <citation type="submission" date="2020-02" db="EMBL/GenBank/DDBJ databases">
        <title>Balneolaceae bacterium YR4-1, complete genome.</title>
        <authorList>
            <person name="Li Y."/>
            <person name="Wu S."/>
        </authorList>
    </citation>
    <scope>NUCLEOTIDE SEQUENCE [LARGE SCALE GENOMIC DNA]</scope>
    <source>
        <strain evidence="4 5">YR4-1</strain>
    </source>
</reference>
<evidence type="ECO:0000256" key="2">
    <source>
        <dbReference type="RuleBase" id="RU003749"/>
    </source>
</evidence>
<dbReference type="InterPro" id="IPR003658">
    <property type="entry name" value="Anti-sigma_ant"/>
</dbReference>
<dbReference type="InterPro" id="IPR036513">
    <property type="entry name" value="STAS_dom_sf"/>
</dbReference>
<dbReference type="Pfam" id="PF01740">
    <property type="entry name" value="STAS"/>
    <property type="match status" value="1"/>
</dbReference>
<organism evidence="4 5">
    <name type="scientific">Halalkalibaculum roseum</name>
    <dbReference type="NCBI Taxonomy" id="2709311"/>
    <lineage>
        <taxon>Bacteria</taxon>
        <taxon>Pseudomonadati</taxon>
        <taxon>Balneolota</taxon>
        <taxon>Balneolia</taxon>
        <taxon>Balneolales</taxon>
        <taxon>Balneolaceae</taxon>
        <taxon>Halalkalibaculum</taxon>
    </lineage>
</organism>
<dbReference type="PANTHER" id="PTHR33495:SF2">
    <property type="entry name" value="ANTI-SIGMA FACTOR ANTAGONIST TM_1081-RELATED"/>
    <property type="match status" value="1"/>
</dbReference>
<name>A0A6M1SVS6_9BACT</name>
<dbReference type="Proteomes" id="UP000473278">
    <property type="component" value="Unassembled WGS sequence"/>
</dbReference>
<comment type="caution">
    <text evidence="4">The sequence shown here is derived from an EMBL/GenBank/DDBJ whole genome shotgun (WGS) entry which is preliminary data.</text>
</comment>
<accession>A0A6M1SVS6</accession>
<sequence length="112" mass="12366">MKWTVNEKYDSVVIEFKGKMIGGPKADQFRHDLHDLILDNKTNIVADLSKVKFMNSNGLGILIGGLTTMRNAGGDLKICGATDQIKSLLMVSQLVKIFDNYDSVEDAIAAYE</sequence>
<dbReference type="NCBIfam" id="TIGR00377">
    <property type="entry name" value="ant_ant_sig"/>
    <property type="match status" value="1"/>
</dbReference>
<evidence type="ECO:0000313" key="4">
    <source>
        <dbReference type="EMBL" id="NGP76982.1"/>
    </source>
</evidence>
<dbReference type="GO" id="GO:0043856">
    <property type="term" value="F:anti-sigma factor antagonist activity"/>
    <property type="evidence" value="ECO:0007669"/>
    <property type="project" value="InterPro"/>
</dbReference>
<comment type="similarity">
    <text evidence="1 2">Belongs to the anti-sigma-factor antagonist family.</text>
</comment>
<evidence type="ECO:0000313" key="5">
    <source>
        <dbReference type="Proteomes" id="UP000473278"/>
    </source>
</evidence>
<feature type="domain" description="STAS" evidence="3">
    <location>
        <begin position="26"/>
        <end position="111"/>
    </location>
</feature>
<dbReference type="InterPro" id="IPR002645">
    <property type="entry name" value="STAS_dom"/>
</dbReference>
<evidence type="ECO:0000259" key="3">
    <source>
        <dbReference type="PROSITE" id="PS50801"/>
    </source>
</evidence>
<protein>
    <recommendedName>
        <fullName evidence="2">Anti-sigma factor antagonist</fullName>
    </recommendedName>
</protein>
<dbReference type="Gene3D" id="3.30.750.24">
    <property type="entry name" value="STAS domain"/>
    <property type="match status" value="1"/>
</dbReference>
<dbReference type="PROSITE" id="PS50801">
    <property type="entry name" value="STAS"/>
    <property type="match status" value="1"/>
</dbReference>
<gene>
    <name evidence="4" type="ORF">G3570_10080</name>
</gene>
<dbReference type="RefSeq" id="WP_165141916.1">
    <property type="nucleotide sequence ID" value="NZ_JAALLT010000003.1"/>
</dbReference>